<sequence length="313" mass="34609">MKTSLVIMAAGIGSRFGGGIKQLAPVGRNGEIIMDYSIHDAIEAGFNKIIFIIRKDIEDAFKEAIGDRIEKICDSLGVEIAYAYQELGNLPEGVELPADRTKPWGTGQAVLACKDVLHEPFAVINADDYYGKEAFVKLHDFLEGYTPEKADEYCMAGFILKNTLSENGAVTRGVCETNAEEYLTAVHETSNIVKTADGAAVDNDGEKTAIDPESYVSMNMWGLTPEFVQILDDGFKEFFETMGDKDVLKAEYLLPIYIDELLQAGKVSVKVLDSHDKWFGVTYKEDKDYVVESFGKLIDAGVYAEDLFSDLKK</sequence>
<evidence type="ECO:0000313" key="2">
    <source>
        <dbReference type="EMBL" id="MTD60332.1"/>
    </source>
</evidence>
<name>A0A844GGL8_9FIRM</name>
<dbReference type="Proteomes" id="UP000437824">
    <property type="component" value="Unassembled WGS sequence"/>
</dbReference>
<evidence type="ECO:0000259" key="1">
    <source>
        <dbReference type="Pfam" id="PF00483"/>
    </source>
</evidence>
<dbReference type="InterPro" id="IPR029044">
    <property type="entry name" value="Nucleotide-diphossugar_trans"/>
</dbReference>
<evidence type="ECO:0000313" key="3">
    <source>
        <dbReference type="Proteomes" id="UP000437824"/>
    </source>
</evidence>
<dbReference type="Gene3D" id="3.90.550.10">
    <property type="entry name" value="Spore Coat Polysaccharide Biosynthesis Protein SpsA, Chain A"/>
    <property type="match status" value="1"/>
</dbReference>
<dbReference type="AlphaFoldDB" id="A0A844GGL8"/>
<keyword evidence="2" id="KW-0808">Transferase</keyword>
<comment type="caution">
    <text evidence="2">The sequence shown here is derived from an EMBL/GenBank/DDBJ whole genome shotgun (WGS) entry which is preliminary data.</text>
</comment>
<dbReference type="RefSeq" id="WP_154779725.1">
    <property type="nucleotide sequence ID" value="NZ_WMBC01000002.1"/>
</dbReference>
<proteinExistence type="predicted"/>
<dbReference type="SUPFAM" id="SSF53448">
    <property type="entry name" value="Nucleotide-diphospho-sugar transferases"/>
    <property type="match status" value="1"/>
</dbReference>
<organism evidence="2 3">
    <name type="scientific">Blautia luti DSM 14534 = JCM 17040</name>
    <dbReference type="NCBI Taxonomy" id="649762"/>
    <lineage>
        <taxon>Bacteria</taxon>
        <taxon>Bacillati</taxon>
        <taxon>Bacillota</taxon>
        <taxon>Clostridia</taxon>
        <taxon>Lachnospirales</taxon>
        <taxon>Lachnospiraceae</taxon>
        <taxon>Blautia</taxon>
    </lineage>
</organism>
<accession>A0A844GGL8</accession>
<reference evidence="2 3" key="1">
    <citation type="submission" date="2019-11" db="EMBL/GenBank/DDBJ databases">
        <title>Draft genome sequence of Blautia luti DSM 14534T, isolated from human stool.</title>
        <authorList>
            <person name="Ortiz R."/>
            <person name="Melis-Arcos F."/>
            <person name="Covarrubias P."/>
            <person name="Cardenas J.P."/>
            <person name="Perez-Donoso J."/>
            <person name="Almonacid D."/>
        </authorList>
    </citation>
    <scope>NUCLEOTIDE SEQUENCE [LARGE SCALE GENOMIC DNA]</scope>
    <source>
        <strain evidence="2 3">DSM 14534</strain>
    </source>
</reference>
<dbReference type="Pfam" id="PF00483">
    <property type="entry name" value="NTP_transferase"/>
    <property type="match status" value="1"/>
</dbReference>
<protein>
    <submittedName>
        <fullName evidence="2">Nucleotidyltransferase</fullName>
    </submittedName>
</protein>
<dbReference type="InterPro" id="IPR005835">
    <property type="entry name" value="NTP_transferase_dom"/>
</dbReference>
<dbReference type="GO" id="GO:0016740">
    <property type="term" value="F:transferase activity"/>
    <property type="evidence" value="ECO:0007669"/>
    <property type="project" value="UniProtKB-KW"/>
</dbReference>
<feature type="domain" description="Nucleotidyl transferase" evidence="1">
    <location>
        <begin position="6"/>
        <end position="151"/>
    </location>
</feature>
<dbReference type="EMBL" id="WMBC01000002">
    <property type="protein sequence ID" value="MTD60332.1"/>
    <property type="molecule type" value="Genomic_DNA"/>
</dbReference>
<gene>
    <name evidence="2" type="ORF">GKZ57_03415</name>
</gene>